<accession>A0A4C1YU45</accession>
<organism evidence="2 3">
    <name type="scientific">Eumeta variegata</name>
    <name type="common">Bagworm moth</name>
    <name type="synonym">Eumeta japonica</name>
    <dbReference type="NCBI Taxonomy" id="151549"/>
    <lineage>
        <taxon>Eukaryota</taxon>
        <taxon>Metazoa</taxon>
        <taxon>Ecdysozoa</taxon>
        <taxon>Arthropoda</taxon>
        <taxon>Hexapoda</taxon>
        <taxon>Insecta</taxon>
        <taxon>Pterygota</taxon>
        <taxon>Neoptera</taxon>
        <taxon>Endopterygota</taxon>
        <taxon>Lepidoptera</taxon>
        <taxon>Glossata</taxon>
        <taxon>Ditrysia</taxon>
        <taxon>Tineoidea</taxon>
        <taxon>Psychidae</taxon>
        <taxon>Oiketicinae</taxon>
        <taxon>Eumeta</taxon>
    </lineage>
</organism>
<evidence type="ECO:0000313" key="3">
    <source>
        <dbReference type="Proteomes" id="UP000299102"/>
    </source>
</evidence>
<proteinExistence type="predicted"/>
<gene>
    <name evidence="2" type="ORF">EVAR_53161_1</name>
</gene>
<feature type="compositionally biased region" description="Basic residues" evidence="1">
    <location>
        <begin position="39"/>
        <end position="56"/>
    </location>
</feature>
<reference evidence="2 3" key="1">
    <citation type="journal article" date="2019" name="Commun. Biol.">
        <title>The bagworm genome reveals a unique fibroin gene that provides high tensile strength.</title>
        <authorList>
            <person name="Kono N."/>
            <person name="Nakamura H."/>
            <person name="Ohtoshi R."/>
            <person name="Tomita M."/>
            <person name="Numata K."/>
            <person name="Arakawa K."/>
        </authorList>
    </citation>
    <scope>NUCLEOTIDE SEQUENCE [LARGE SCALE GENOMIC DNA]</scope>
</reference>
<keyword evidence="3" id="KW-1185">Reference proteome</keyword>
<feature type="region of interest" description="Disordered" evidence="1">
    <location>
        <begin position="1"/>
        <end position="97"/>
    </location>
</feature>
<sequence length="97" mass="11259">MAFEFVRHGGVERRARGAGRGTPALCTLQQKNDDAAEHVRRRRRKKSSWRLHKRHNAGLMLDTVEHERARPRRPPQRRLLTPVNSDDNNAAQQSPYI</sequence>
<dbReference type="AlphaFoldDB" id="A0A4C1YU45"/>
<protein>
    <submittedName>
        <fullName evidence="2">Uncharacterized protein</fullName>
    </submittedName>
</protein>
<dbReference type="Proteomes" id="UP000299102">
    <property type="component" value="Unassembled WGS sequence"/>
</dbReference>
<feature type="compositionally biased region" description="Polar residues" evidence="1">
    <location>
        <begin position="82"/>
        <end position="97"/>
    </location>
</feature>
<name>A0A4C1YU45_EUMVA</name>
<evidence type="ECO:0000313" key="2">
    <source>
        <dbReference type="EMBL" id="GBP80021.1"/>
    </source>
</evidence>
<feature type="compositionally biased region" description="Basic and acidic residues" evidence="1">
    <location>
        <begin position="1"/>
        <end position="15"/>
    </location>
</feature>
<evidence type="ECO:0000256" key="1">
    <source>
        <dbReference type="SAM" id="MobiDB-lite"/>
    </source>
</evidence>
<dbReference type="EMBL" id="BGZK01001443">
    <property type="protein sequence ID" value="GBP80021.1"/>
    <property type="molecule type" value="Genomic_DNA"/>
</dbReference>
<comment type="caution">
    <text evidence="2">The sequence shown here is derived from an EMBL/GenBank/DDBJ whole genome shotgun (WGS) entry which is preliminary data.</text>
</comment>